<dbReference type="RefSeq" id="WP_101602818.1">
    <property type="nucleotide sequence ID" value="NZ_JADNJS010000006.1"/>
</dbReference>
<accession>A0A414HEF2</accession>
<name>A0A414HEF2_PHOVU</name>
<comment type="caution">
    <text evidence="1">The sequence shown here is derived from an EMBL/GenBank/DDBJ whole genome shotgun (WGS) entry which is preliminary data.</text>
</comment>
<protein>
    <submittedName>
        <fullName evidence="1">Uncharacterized protein</fullName>
    </submittedName>
</protein>
<sequence length="155" mass="17026">MITVTLLPGKDTVSIYKKTGIIPPEENTADSGGHVITRQFGTEAEYRAYAMAVEDLEGHRGRQMPAPVTSPAPSFRTGDFVRLTDETVGSIRRSFGDGPAAYRKEMLLEVIYLRPSSENPTVGVRDIHEDDVQEFNAVSLRPLTAEDLLGIFSTV</sequence>
<organism evidence="1 2">
    <name type="scientific">Phocaeicola vulgatus</name>
    <name type="common">Bacteroides vulgatus</name>
    <dbReference type="NCBI Taxonomy" id="821"/>
    <lineage>
        <taxon>Bacteria</taxon>
        <taxon>Pseudomonadati</taxon>
        <taxon>Bacteroidota</taxon>
        <taxon>Bacteroidia</taxon>
        <taxon>Bacteroidales</taxon>
        <taxon>Bacteroidaceae</taxon>
        <taxon>Phocaeicola</taxon>
    </lineage>
</organism>
<evidence type="ECO:0000313" key="1">
    <source>
        <dbReference type="EMBL" id="RHD82794.1"/>
    </source>
</evidence>
<reference evidence="1 2" key="1">
    <citation type="submission" date="2018-08" db="EMBL/GenBank/DDBJ databases">
        <title>A genome reference for cultivated species of the human gut microbiota.</title>
        <authorList>
            <person name="Zou Y."/>
            <person name="Xue W."/>
            <person name="Luo G."/>
        </authorList>
    </citation>
    <scope>NUCLEOTIDE SEQUENCE [LARGE SCALE GENOMIC DNA]</scope>
    <source>
        <strain evidence="1 2">AM30-40</strain>
    </source>
</reference>
<dbReference type="AlphaFoldDB" id="A0A414HEF2"/>
<gene>
    <name evidence="1" type="ORF">DW783_05285</name>
</gene>
<evidence type="ECO:0000313" key="2">
    <source>
        <dbReference type="Proteomes" id="UP000283429"/>
    </source>
</evidence>
<dbReference type="EMBL" id="QSJM01000011">
    <property type="protein sequence ID" value="RHD82794.1"/>
    <property type="molecule type" value="Genomic_DNA"/>
</dbReference>
<dbReference type="Proteomes" id="UP000283429">
    <property type="component" value="Unassembled WGS sequence"/>
</dbReference>
<proteinExistence type="predicted"/>